<evidence type="ECO:0000256" key="4">
    <source>
        <dbReference type="ARBA" id="ARBA00022771"/>
    </source>
</evidence>
<evidence type="ECO:0000256" key="2">
    <source>
        <dbReference type="ARBA" id="ARBA00022723"/>
    </source>
</evidence>
<dbReference type="PROSITE" id="PS50157">
    <property type="entry name" value="ZINC_FINGER_C2H2_2"/>
    <property type="match status" value="3"/>
</dbReference>
<feature type="region of interest" description="Disordered" evidence="8">
    <location>
        <begin position="349"/>
        <end position="390"/>
    </location>
</feature>
<keyword evidence="3" id="KW-0677">Repeat</keyword>
<dbReference type="InterPro" id="IPR013087">
    <property type="entry name" value="Znf_C2H2_type"/>
</dbReference>
<dbReference type="FunFam" id="3.30.160.60:FF:000446">
    <property type="entry name" value="Zinc finger protein"/>
    <property type="match status" value="1"/>
</dbReference>
<keyword evidence="4 7" id="KW-0863">Zinc-finger</keyword>
<dbReference type="PANTHER" id="PTHR24394:SF44">
    <property type="entry name" value="ZINC FINGER PROTEIN 271-LIKE"/>
    <property type="match status" value="1"/>
</dbReference>
<dbReference type="InterPro" id="IPR036236">
    <property type="entry name" value="Znf_C2H2_sf"/>
</dbReference>
<dbReference type="GO" id="GO:0000981">
    <property type="term" value="F:DNA-binding transcription factor activity, RNA polymerase II-specific"/>
    <property type="evidence" value="ECO:0007669"/>
    <property type="project" value="TreeGrafter"/>
</dbReference>
<sequence length="464" mass="52825">MNAHRSLKQLTCSALPWGSLSSPASSHHTALLKVLTMDPTIRAAASSESLTIMFSPRLMPTFLVPPPWVLLSSPRLLLWLQHRMELINQTIRNQTIGVLTSTKSYRHFTSTGTRSQSDSFTPEEYGHQDLRELPESSTTSPLLPNNYSTQIACGQCPKIFSSNSAPRRRLYTQVSNKPFRCLVCQKAYTQFSNLCRHRRQHNCCHQSVRLLPATASWRIDRSLPVSTGEIRSLDATEDNPPTFMYADFSQAVEISKDRPGQTQPPAWQKRTSANLPHSQWEEREGIYSEIQADVISEMRPEEFQRRFRNELKGVGSRTTLSAEKVKHLRSVFGRKKGTQPHLRRQYATAHQIHSSTQARSTTFDVGDDQNSPPDRRPHGASPPSCHPITEQVKSTRCSQYKCPVCGKIFPRAANLNRHLRTHTGEQPYHCPHCKRSFSISSNMQRHVRNMHLRDILARQIYPNA</sequence>
<dbReference type="GO" id="GO:0008270">
    <property type="term" value="F:zinc ion binding"/>
    <property type="evidence" value="ECO:0007669"/>
    <property type="project" value="UniProtKB-KW"/>
</dbReference>
<comment type="subcellular location">
    <subcellularLocation>
        <location evidence="1">Nucleus</location>
    </subcellularLocation>
</comment>
<dbReference type="Pfam" id="PF00096">
    <property type="entry name" value="zf-C2H2"/>
    <property type="match status" value="3"/>
</dbReference>
<dbReference type="PANTHER" id="PTHR24394">
    <property type="entry name" value="ZINC FINGER PROTEIN"/>
    <property type="match status" value="1"/>
</dbReference>
<dbReference type="OrthoDB" id="9368434at2759"/>
<dbReference type="WBParaSite" id="SSLN_0000962201-mRNA-1">
    <property type="protein sequence ID" value="SSLN_0000962201-mRNA-1"/>
    <property type="gene ID" value="SSLN_0000962201"/>
</dbReference>
<gene>
    <name evidence="10" type="ORF">SSLN_LOCUS9272</name>
</gene>
<protein>
    <submittedName>
        <fullName evidence="12">Zinc finger, C2H2 type</fullName>
    </submittedName>
</protein>
<dbReference type="GO" id="GO:0005634">
    <property type="term" value="C:nucleus"/>
    <property type="evidence" value="ECO:0007669"/>
    <property type="project" value="UniProtKB-SubCell"/>
</dbReference>
<dbReference type="FunFam" id="3.30.160.60:FF:000690">
    <property type="entry name" value="Zinc finger protein 354C"/>
    <property type="match status" value="1"/>
</dbReference>
<keyword evidence="2" id="KW-0479">Metal-binding</keyword>
<keyword evidence="6" id="KW-0539">Nucleus</keyword>
<dbReference type="SUPFAM" id="SSF57667">
    <property type="entry name" value="beta-beta-alpha zinc fingers"/>
    <property type="match status" value="2"/>
</dbReference>
<keyword evidence="5" id="KW-0862">Zinc</keyword>
<feature type="compositionally biased region" description="Polar residues" evidence="8">
    <location>
        <begin position="351"/>
        <end position="372"/>
    </location>
</feature>
<feature type="domain" description="C2H2-type" evidence="9">
    <location>
        <begin position="179"/>
        <end position="201"/>
    </location>
</feature>
<dbReference type="PROSITE" id="PS00028">
    <property type="entry name" value="ZINC_FINGER_C2H2_1"/>
    <property type="match status" value="3"/>
</dbReference>
<dbReference type="SMART" id="SM00355">
    <property type="entry name" value="ZnF_C2H2"/>
    <property type="match status" value="3"/>
</dbReference>
<dbReference type="STRING" id="70667.A0A183SYH4"/>
<evidence type="ECO:0000256" key="6">
    <source>
        <dbReference type="ARBA" id="ARBA00023242"/>
    </source>
</evidence>
<dbReference type="AlphaFoldDB" id="A0A183SYH4"/>
<organism evidence="12">
    <name type="scientific">Schistocephalus solidus</name>
    <name type="common">Tapeworm</name>
    <dbReference type="NCBI Taxonomy" id="70667"/>
    <lineage>
        <taxon>Eukaryota</taxon>
        <taxon>Metazoa</taxon>
        <taxon>Spiralia</taxon>
        <taxon>Lophotrochozoa</taxon>
        <taxon>Platyhelminthes</taxon>
        <taxon>Cestoda</taxon>
        <taxon>Eucestoda</taxon>
        <taxon>Diphyllobothriidea</taxon>
        <taxon>Diphyllobothriidae</taxon>
        <taxon>Schistocephalus</taxon>
    </lineage>
</organism>
<evidence type="ECO:0000256" key="7">
    <source>
        <dbReference type="PROSITE-ProRule" id="PRU00042"/>
    </source>
</evidence>
<evidence type="ECO:0000259" key="9">
    <source>
        <dbReference type="PROSITE" id="PS50157"/>
    </source>
</evidence>
<evidence type="ECO:0000313" key="10">
    <source>
        <dbReference type="EMBL" id="VDL95657.1"/>
    </source>
</evidence>
<evidence type="ECO:0000313" key="12">
    <source>
        <dbReference type="WBParaSite" id="SSLN_0000962201-mRNA-1"/>
    </source>
</evidence>
<evidence type="ECO:0000313" key="11">
    <source>
        <dbReference type="Proteomes" id="UP000275846"/>
    </source>
</evidence>
<evidence type="ECO:0000256" key="5">
    <source>
        <dbReference type="ARBA" id="ARBA00022833"/>
    </source>
</evidence>
<feature type="domain" description="C2H2-type" evidence="9">
    <location>
        <begin position="400"/>
        <end position="427"/>
    </location>
</feature>
<dbReference type="Proteomes" id="UP000275846">
    <property type="component" value="Unassembled WGS sequence"/>
</dbReference>
<evidence type="ECO:0000256" key="3">
    <source>
        <dbReference type="ARBA" id="ARBA00022737"/>
    </source>
</evidence>
<dbReference type="EMBL" id="UYSU01035145">
    <property type="protein sequence ID" value="VDL95657.1"/>
    <property type="molecule type" value="Genomic_DNA"/>
</dbReference>
<proteinExistence type="predicted"/>
<dbReference type="Gene3D" id="3.30.160.60">
    <property type="entry name" value="Classic Zinc Finger"/>
    <property type="match status" value="3"/>
</dbReference>
<keyword evidence="11" id="KW-1185">Reference proteome</keyword>
<reference evidence="10 11" key="2">
    <citation type="submission" date="2018-11" db="EMBL/GenBank/DDBJ databases">
        <authorList>
            <consortium name="Pathogen Informatics"/>
        </authorList>
    </citation>
    <scope>NUCLEOTIDE SEQUENCE [LARGE SCALE GENOMIC DNA]</scope>
    <source>
        <strain evidence="10 11">NST_G2</strain>
    </source>
</reference>
<dbReference type="FunFam" id="3.30.160.60:FF:000112">
    <property type="entry name" value="Mds1 and evi1 complex locus protein"/>
    <property type="match status" value="1"/>
</dbReference>
<accession>A0A183SYH4</accession>
<evidence type="ECO:0000256" key="1">
    <source>
        <dbReference type="ARBA" id="ARBA00004123"/>
    </source>
</evidence>
<reference evidence="12" key="1">
    <citation type="submission" date="2016-06" db="UniProtKB">
        <authorList>
            <consortium name="WormBaseParasite"/>
        </authorList>
    </citation>
    <scope>IDENTIFICATION</scope>
</reference>
<feature type="domain" description="C2H2-type" evidence="9">
    <location>
        <begin position="428"/>
        <end position="451"/>
    </location>
</feature>
<name>A0A183SYH4_SCHSO</name>
<evidence type="ECO:0000256" key="8">
    <source>
        <dbReference type="SAM" id="MobiDB-lite"/>
    </source>
</evidence>